<organism evidence="4 5">
    <name type="scientific">Stephania cephalantha</name>
    <dbReference type="NCBI Taxonomy" id="152367"/>
    <lineage>
        <taxon>Eukaryota</taxon>
        <taxon>Viridiplantae</taxon>
        <taxon>Streptophyta</taxon>
        <taxon>Embryophyta</taxon>
        <taxon>Tracheophyta</taxon>
        <taxon>Spermatophyta</taxon>
        <taxon>Magnoliopsida</taxon>
        <taxon>Ranunculales</taxon>
        <taxon>Menispermaceae</taxon>
        <taxon>Menispermoideae</taxon>
        <taxon>Cissampelideae</taxon>
        <taxon>Stephania</taxon>
    </lineage>
</organism>
<dbReference type="PANTHER" id="PTHR22870">
    <property type="entry name" value="REGULATOR OF CHROMOSOME CONDENSATION"/>
    <property type="match status" value="1"/>
</dbReference>
<evidence type="ECO:0000259" key="3">
    <source>
        <dbReference type="Pfam" id="PF25390"/>
    </source>
</evidence>
<proteinExistence type="predicted"/>
<feature type="repeat" description="RCC1" evidence="2">
    <location>
        <begin position="298"/>
        <end position="353"/>
    </location>
</feature>
<dbReference type="InterPro" id="IPR009091">
    <property type="entry name" value="RCC1/BLIP-II"/>
</dbReference>
<feature type="repeat" description="RCC1" evidence="2">
    <location>
        <begin position="46"/>
        <end position="101"/>
    </location>
</feature>
<dbReference type="PANTHER" id="PTHR22870:SF365">
    <property type="entry name" value="REGULATOR OF CHROMOSOME CONDENSATION (CELL CYCLE REGULATORY PROTEIN)-RELATED"/>
    <property type="match status" value="1"/>
</dbReference>
<keyword evidence="1" id="KW-0677">Repeat</keyword>
<dbReference type="InterPro" id="IPR058923">
    <property type="entry name" value="RCC1-like_dom"/>
</dbReference>
<evidence type="ECO:0000313" key="4">
    <source>
        <dbReference type="EMBL" id="KAK9134096.1"/>
    </source>
</evidence>
<feature type="repeat" description="RCC1" evidence="2">
    <location>
        <begin position="102"/>
        <end position="158"/>
    </location>
</feature>
<reference evidence="4 5" key="1">
    <citation type="submission" date="2024-01" db="EMBL/GenBank/DDBJ databases">
        <title>Genome assemblies of Stephania.</title>
        <authorList>
            <person name="Yang L."/>
        </authorList>
    </citation>
    <scope>NUCLEOTIDE SEQUENCE [LARGE SCALE GENOMIC DNA]</scope>
    <source>
        <strain evidence="4">JXDWG</strain>
        <tissue evidence="4">Leaf</tissue>
    </source>
</reference>
<dbReference type="Pfam" id="PF25390">
    <property type="entry name" value="WD40_RLD"/>
    <property type="match status" value="1"/>
</dbReference>
<dbReference type="AlphaFoldDB" id="A0AAP0PAY3"/>
<dbReference type="EMBL" id="JBBNAG010000005">
    <property type="protein sequence ID" value="KAK9134096.1"/>
    <property type="molecule type" value="Genomic_DNA"/>
</dbReference>
<feature type="repeat" description="RCC1" evidence="2">
    <location>
        <begin position="212"/>
        <end position="297"/>
    </location>
</feature>
<dbReference type="PROSITE" id="PS00626">
    <property type="entry name" value="RCC1_2"/>
    <property type="match status" value="2"/>
</dbReference>
<dbReference type="Proteomes" id="UP001419268">
    <property type="component" value="Unassembled WGS sequence"/>
</dbReference>
<accession>A0AAP0PAY3</accession>
<dbReference type="SUPFAM" id="SSF50985">
    <property type="entry name" value="RCC1/BLIP-II"/>
    <property type="match status" value="1"/>
</dbReference>
<gene>
    <name evidence="4" type="ORF">Scep_013624</name>
</gene>
<dbReference type="InterPro" id="IPR000408">
    <property type="entry name" value="Reg_chr_condens"/>
</dbReference>
<feature type="domain" description="RCC1-like" evidence="3">
    <location>
        <begin position="48"/>
        <end position="459"/>
    </location>
</feature>
<keyword evidence="5" id="KW-1185">Reference proteome</keyword>
<feature type="repeat" description="RCC1" evidence="2">
    <location>
        <begin position="159"/>
        <end position="211"/>
    </location>
</feature>
<evidence type="ECO:0000313" key="5">
    <source>
        <dbReference type="Proteomes" id="UP001419268"/>
    </source>
</evidence>
<evidence type="ECO:0000256" key="2">
    <source>
        <dbReference type="PROSITE-ProRule" id="PRU00235"/>
    </source>
</evidence>
<dbReference type="PROSITE" id="PS50012">
    <property type="entry name" value="RCC1_3"/>
    <property type="match status" value="5"/>
</dbReference>
<name>A0AAP0PAY3_9MAGN</name>
<sequence length="478" mass="50600">MLGVIVRRGKASGGGRQWQLWHYCHSITTKAYSQNCLRGGGGGGGGAVMSFGDGSHGALGLPSSSFGLGTDAYEPTLVPAVPPIITTIAAGHYHSLAVTAEGHVWAWGRNREFQLGRSPSSNSGSDSWNEPGKVQGLDQVRVSGVSASGVVSAAIGDDGSLWVWGKSKRGQLGLGRGVIESPLPSRVDSLAGEHIVKVSFGWGHALACTKDGKLFGWGYSADGRLGRINGGTASYYSTRDPSSSSSLDVAERAVLEQMEKENFMPTVWEPTLVQESHGFQVSDIACGHDHSLVLFSGGRLISGGSNQNGQLGRRQVTPPPPPPYLVDMLQVEMSALPLSISAGLGHSFAVKGLEGETPLSVSGGRAVYWGGECPSSPARQKQENVRVSVSVVEDVYLTSVDGRSFHTLVLPEGGRLISSGCARAKRCALCSGRDYPTPCSLDDSDITIFEGVCGHDHFAARRCSGRYHRIGIRFPYYP</sequence>
<protein>
    <recommendedName>
        <fullName evidence="3">RCC1-like domain-containing protein</fullName>
    </recommendedName>
</protein>
<comment type="caution">
    <text evidence="4">The sequence shown here is derived from an EMBL/GenBank/DDBJ whole genome shotgun (WGS) entry which is preliminary data.</text>
</comment>
<dbReference type="Gene3D" id="2.130.10.30">
    <property type="entry name" value="Regulator of chromosome condensation 1/beta-lactamase-inhibitor protein II"/>
    <property type="match status" value="2"/>
</dbReference>
<dbReference type="PRINTS" id="PR00633">
    <property type="entry name" value="RCCNDNSATION"/>
</dbReference>
<evidence type="ECO:0000256" key="1">
    <source>
        <dbReference type="ARBA" id="ARBA00022737"/>
    </source>
</evidence>
<dbReference type="InterPro" id="IPR051210">
    <property type="entry name" value="Ub_ligase/GEF_domain"/>
</dbReference>